<gene>
    <name evidence="1" type="ORF">K3G42_033487</name>
</gene>
<evidence type="ECO:0000313" key="2">
    <source>
        <dbReference type="Proteomes" id="UP000827872"/>
    </source>
</evidence>
<name>A0ACB8G6I9_9SAUR</name>
<reference evidence="1" key="1">
    <citation type="submission" date="2021-08" db="EMBL/GenBank/DDBJ databases">
        <title>The first chromosome-level gecko genome reveals the dynamic sex chromosomes of Neotropical dwarf geckos (Sphaerodactylidae: Sphaerodactylus).</title>
        <authorList>
            <person name="Pinto B.J."/>
            <person name="Keating S.E."/>
            <person name="Gamble T."/>
        </authorList>
    </citation>
    <scope>NUCLEOTIDE SEQUENCE</scope>
    <source>
        <strain evidence="1">TG3544</strain>
    </source>
</reference>
<dbReference type="EMBL" id="CM037615">
    <property type="protein sequence ID" value="KAH8015171.1"/>
    <property type="molecule type" value="Genomic_DNA"/>
</dbReference>
<accession>A0ACB8G6I9</accession>
<sequence length="96" mass="9924">MRASVGILLCLVHSLTVGSEHLAKAGRPPNDKQVISVGNGGPWGAWGRPEFCPEGTCANAFKLQVHSPANGTDKTGVNGIKLRCSNLSTVTSTVGP</sequence>
<keyword evidence="2" id="KW-1185">Reference proteome</keyword>
<dbReference type="Proteomes" id="UP000827872">
    <property type="component" value="Linkage Group LG02"/>
</dbReference>
<comment type="caution">
    <text evidence="1">The sequence shown here is derived from an EMBL/GenBank/DDBJ whole genome shotgun (WGS) entry which is preliminary data.</text>
</comment>
<organism evidence="1 2">
    <name type="scientific">Sphaerodactylus townsendi</name>
    <dbReference type="NCBI Taxonomy" id="933632"/>
    <lineage>
        <taxon>Eukaryota</taxon>
        <taxon>Metazoa</taxon>
        <taxon>Chordata</taxon>
        <taxon>Craniata</taxon>
        <taxon>Vertebrata</taxon>
        <taxon>Euteleostomi</taxon>
        <taxon>Lepidosauria</taxon>
        <taxon>Squamata</taxon>
        <taxon>Bifurcata</taxon>
        <taxon>Gekkota</taxon>
        <taxon>Sphaerodactylidae</taxon>
        <taxon>Sphaerodactylus</taxon>
    </lineage>
</organism>
<evidence type="ECO:0000313" key="1">
    <source>
        <dbReference type="EMBL" id="KAH8015171.1"/>
    </source>
</evidence>
<protein>
    <submittedName>
        <fullName evidence="1">Uncharacterized protein</fullName>
    </submittedName>
</protein>
<proteinExistence type="predicted"/>